<protein>
    <recommendedName>
        <fullName evidence="5">Histone-lysine N-methyltransferase SETMAR</fullName>
    </recommendedName>
</protein>
<evidence type="ECO:0000313" key="3">
    <source>
        <dbReference type="EMBL" id="KAJ4429305.1"/>
    </source>
</evidence>
<evidence type="ECO:0000313" key="4">
    <source>
        <dbReference type="Proteomes" id="UP001148838"/>
    </source>
</evidence>
<reference evidence="3 4" key="1">
    <citation type="journal article" date="2022" name="Allergy">
        <title>Genome assembly and annotation of Periplaneta americana reveal a comprehensive cockroach allergen profile.</title>
        <authorList>
            <person name="Wang L."/>
            <person name="Xiong Q."/>
            <person name="Saelim N."/>
            <person name="Wang L."/>
            <person name="Nong W."/>
            <person name="Wan A.T."/>
            <person name="Shi M."/>
            <person name="Liu X."/>
            <person name="Cao Q."/>
            <person name="Hui J.H.L."/>
            <person name="Sookrung N."/>
            <person name="Leung T.F."/>
            <person name="Tungtrongchitr A."/>
            <person name="Tsui S.K.W."/>
        </authorList>
    </citation>
    <scope>NUCLEOTIDE SEQUENCE [LARGE SCALE GENOMIC DNA]</scope>
    <source>
        <strain evidence="3">PWHHKU_190912</strain>
    </source>
</reference>
<gene>
    <name evidence="3" type="ORF">ANN_26309</name>
</gene>
<dbReference type="PANTHER" id="PTHR46060">
    <property type="entry name" value="MARINER MOS1 TRANSPOSASE-LIKE PROTEIN"/>
    <property type="match status" value="1"/>
</dbReference>
<feature type="region of interest" description="Disordered" evidence="2">
    <location>
        <begin position="487"/>
        <end position="516"/>
    </location>
</feature>
<dbReference type="InterPro" id="IPR036397">
    <property type="entry name" value="RNaseH_sf"/>
</dbReference>
<feature type="region of interest" description="Disordered" evidence="2">
    <location>
        <begin position="171"/>
        <end position="214"/>
    </location>
</feature>
<evidence type="ECO:0008006" key="5">
    <source>
        <dbReference type="Google" id="ProtNLM"/>
    </source>
</evidence>
<dbReference type="InterPro" id="IPR009057">
    <property type="entry name" value="Homeodomain-like_sf"/>
</dbReference>
<keyword evidence="4" id="KW-1185">Reference proteome</keyword>
<organism evidence="3 4">
    <name type="scientific">Periplaneta americana</name>
    <name type="common">American cockroach</name>
    <name type="synonym">Blatta americana</name>
    <dbReference type="NCBI Taxonomy" id="6978"/>
    <lineage>
        <taxon>Eukaryota</taxon>
        <taxon>Metazoa</taxon>
        <taxon>Ecdysozoa</taxon>
        <taxon>Arthropoda</taxon>
        <taxon>Hexapoda</taxon>
        <taxon>Insecta</taxon>
        <taxon>Pterygota</taxon>
        <taxon>Neoptera</taxon>
        <taxon>Polyneoptera</taxon>
        <taxon>Dictyoptera</taxon>
        <taxon>Blattodea</taxon>
        <taxon>Blattoidea</taxon>
        <taxon>Blattidae</taxon>
        <taxon>Blattinae</taxon>
        <taxon>Periplaneta</taxon>
    </lineage>
</organism>
<feature type="compositionally biased region" description="Low complexity" evidence="2">
    <location>
        <begin position="336"/>
        <end position="351"/>
    </location>
</feature>
<comment type="caution">
    <text evidence="3">The sequence shown here is derived from an EMBL/GenBank/DDBJ whole genome shotgun (WGS) entry which is preliminary data.</text>
</comment>
<evidence type="ECO:0000256" key="2">
    <source>
        <dbReference type="SAM" id="MobiDB-lite"/>
    </source>
</evidence>
<feature type="region of interest" description="Disordered" evidence="2">
    <location>
        <begin position="307"/>
        <end position="426"/>
    </location>
</feature>
<dbReference type="EMBL" id="JAJSOF020000036">
    <property type="protein sequence ID" value="KAJ4429305.1"/>
    <property type="molecule type" value="Genomic_DNA"/>
</dbReference>
<feature type="compositionally biased region" description="Low complexity" evidence="2">
    <location>
        <begin position="91"/>
        <end position="101"/>
    </location>
</feature>
<feature type="region of interest" description="Disordered" evidence="2">
    <location>
        <begin position="88"/>
        <end position="133"/>
    </location>
</feature>
<feature type="compositionally biased region" description="Basic and acidic residues" evidence="2">
    <location>
        <begin position="505"/>
        <end position="516"/>
    </location>
</feature>
<proteinExistence type="predicted"/>
<name>A0ABQ8S633_PERAM</name>
<sequence>MLTVTLRKLRRAIQNKRRGMLTAGVVLLHDNARPHTARRTTAVLTEFGWELFDHPPCSPDLAPSDFHVFLHLKKFLSSGGPMRARGAVLNRSQSSPASSPATRRRISSRTASPRHANMSKESKLPITDRCKMQSPDRMVNSCNMTSSNMVSSIIEGEETLMTRSLDPSLLYTSASNNQDANNSDQSDGSSPQLVVEDCVGGDNAGEMSPGSSTESYPAFARIALRENPGKNLNQVTCPDRDSNLGHLVSQPDALTVTPQVWYIFDYIKYSPLGVEDGVMGSSCPLQTATKLVPVPESLMSPDYRPAMSAGMTGRGVRPKSAILSSTPSRRPVPRGSPKLSRSLHSSPLLSRQRGGQPKQCQIAIARRRASPQRMGPQEMTQVNSSEDEDSEMSASKLETIRHRAQERWQRKEATSNNTGSNSSDVAGFEIPGNSKLPILLSAHSSFSKSVMRQWENQFREGRERQIGAECHIGLATVNSFIKRYRETGSITPQKKGNCGRKRKTSPADDRLIVRKS</sequence>
<evidence type="ECO:0000256" key="1">
    <source>
        <dbReference type="ARBA" id="ARBA00004123"/>
    </source>
</evidence>
<dbReference type="Proteomes" id="UP001148838">
    <property type="component" value="Unassembled WGS sequence"/>
</dbReference>
<accession>A0ABQ8S633</accession>
<feature type="compositionally biased region" description="Low complexity" evidence="2">
    <location>
        <begin position="173"/>
        <end position="190"/>
    </location>
</feature>
<feature type="compositionally biased region" description="Polar residues" evidence="2">
    <location>
        <begin position="414"/>
        <end position="424"/>
    </location>
</feature>
<comment type="subcellular location">
    <subcellularLocation>
        <location evidence="1">Nucleus</location>
    </subcellularLocation>
</comment>
<feature type="compositionally biased region" description="Basic and acidic residues" evidence="2">
    <location>
        <begin position="118"/>
        <end position="131"/>
    </location>
</feature>
<dbReference type="SUPFAM" id="SSF46689">
    <property type="entry name" value="Homeodomain-like"/>
    <property type="match status" value="1"/>
</dbReference>
<dbReference type="PANTHER" id="PTHR46060:SF1">
    <property type="entry name" value="MARINER MOS1 TRANSPOSASE-LIKE PROTEIN"/>
    <property type="match status" value="1"/>
</dbReference>
<dbReference type="Gene3D" id="3.30.420.10">
    <property type="entry name" value="Ribonuclease H-like superfamily/Ribonuclease H"/>
    <property type="match status" value="1"/>
</dbReference>
<dbReference type="InterPro" id="IPR052709">
    <property type="entry name" value="Transposase-MT_Hybrid"/>
</dbReference>
<feature type="compositionally biased region" description="Basic and acidic residues" evidence="2">
    <location>
        <begin position="398"/>
        <end position="413"/>
    </location>
</feature>